<dbReference type="OrthoDB" id="2585512at2759"/>
<protein>
    <recommendedName>
        <fullName evidence="3">F-box domain-containing protein</fullName>
    </recommendedName>
</protein>
<dbReference type="Gene3D" id="3.80.10.10">
    <property type="entry name" value="Ribonuclease Inhibitor"/>
    <property type="match status" value="1"/>
</dbReference>
<dbReference type="SUPFAM" id="SSF52047">
    <property type="entry name" value="RNI-like"/>
    <property type="match status" value="1"/>
</dbReference>
<comment type="caution">
    <text evidence="1">The sequence shown here is derived from an EMBL/GenBank/DDBJ whole genome shotgun (WGS) entry which is preliminary data.</text>
</comment>
<dbReference type="Proteomes" id="UP000714275">
    <property type="component" value="Unassembled WGS sequence"/>
</dbReference>
<keyword evidence="2" id="KW-1185">Reference proteome</keyword>
<organism evidence="1 2">
    <name type="scientific">Suillus placidus</name>
    <dbReference type="NCBI Taxonomy" id="48579"/>
    <lineage>
        <taxon>Eukaryota</taxon>
        <taxon>Fungi</taxon>
        <taxon>Dikarya</taxon>
        <taxon>Basidiomycota</taxon>
        <taxon>Agaricomycotina</taxon>
        <taxon>Agaricomycetes</taxon>
        <taxon>Agaricomycetidae</taxon>
        <taxon>Boletales</taxon>
        <taxon>Suillineae</taxon>
        <taxon>Suillaceae</taxon>
        <taxon>Suillus</taxon>
    </lineage>
</organism>
<accession>A0A9P6ZTM7</accession>
<reference evidence="1" key="1">
    <citation type="journal article" date="2020" name="New Phytol.">
        <title>Comparative genomics reveals dynamic genome evolution in host specialist ectomycorrhizal fungi.</title>
        <authorList>
            <person name="Lofgren L.A."/>
            <person name="Nguyen N.H."/>
            <person name="Vilgalys R."/>
            <person name="Ruytinx J."/>
            <person name="Liao H.L."/>
            <person name="Branco S."/>
            <person name="Kuo A."/>
            <person name="LaButti K."/>
            <person name="Lipzen A."/>
            <person name="Andreopoulos W."/>
            <person name="Pangilinan J."/>
            <person name="Riley R."/>
            <person name="Hundley H."/>
            <person name="Na H."/>
            <person name="Barry K."/>
            <person name="Grigoriev I.V."/>
            <person name="Stajich J.E."/>
            <person name="Kennedy P.G."/>
        </authorList>
    </citation>
    <scope>NUCLEOTIDE SEQUENCE</scope>
    <source>
        <strain evidence="1">DOB743</strain>
    </source>
</reference>
<evidence type="ECO:0000313" key="1">
    <source>
        <dbReference type="EMBL" id="KAG1776543.1"/>
    </source>
</evidence>
<dbReference type="InterPro" id="IPR032675">
    <property type="entry name" value="LRR_dom_sf"/>
</dbReference>
<name>A0A9P6ZTM7_9AGAM</name>
<evidence type="ECO:0008006" key="3">
    <source>
        <dbReference type="Google" id="ProtNLM"/>
    </source>
</evidence>
<sequence length="466" mass="52657">MALSFVDIPLELLPIILDSVVRPQHLAFLCLVNKSFNEFAIQRLYRRVYIYAWHTKAKSKVVLLFQTLSNCPRLAHYVSRLEIRAFPKALSSSSYSDLLDLCTRGIRNCVNLRTCAWTRDGSLGSTILLALQQCPQLKELEINGKDSGYYDPNILAQFSKLSRISLIMPSAQVIEVLPSWISATGPTLRNLTMICQTSSLITDALLESIAPSMTELDQLFIIGCPKVTHRGIGEIVSTNRNGLTGIGLERLSPAFDMTSFNSICKERSAFRRLISITLAVHIETPFQTWTTDVTELLSTAPLEILQIYATTPTAKVVIADEFWKTIVTMHGSRLKRFSIDRMTISIGALRDICSRCSVLEELFVVTTRHNLDDVTRCFAAARNLRAIHVNFYREVNETEERSMMKDALRIVRQCPATVTQIGCDTRVWHVRRDVRMNDKTELYTVPTLTSYENPDIPEQFLVARGA</sequence>
<dbReference type="AlphaFoldDB" id="A0A9P6ZTM7"/>
<proteinExistence type="predicted"/>
<gene>
    <name evidence="1" type="ORF">EV702DRAFT_1029366</name>
</gene>
<evidence type="ECO:0000313" key="2">
    <source>
        <dbReference type="Proteomes" id="UP000714275"/>
    </source>
</evidence>
<dbReference type="EMBL" id="JABBWD010000026">
    <property type="protein sequence ID" value="KAG1776543.1"/>
    <property type="molecule type" value="Genomic_DNA"/>
</dbReference>